<comment type="caution">
    <text evidence="2">The sequence shown here is derived from an EMBL/GenBank/DDBJ whole genome shotgun (WGS) entry which is preliminary data.</text>
</comment>
<keyword evidence="3" id="KW-1185">Reference proteome</keyword>
<proteinExistence type="predicted"/>
<organism evidence="2 3">
    <name type="scientific">Streptomyces tremellae</name>
    <dbReference type="NCBI Taxonomy" id="1124239"/>
    <lineage>
        <taxon>Bacteria</taxon>
        <taxon>Bacillati</taxon>
        <taxon>Actinomycetota</taxon>
        <taxon>Actinomycetes</taxon>
        <taxon>Kitasatosporales</taxon>
        <taxon>Streptomycetaceae</taxon>
        <taxon>Streptomyces</taxon>
    </lineage>
</organism>
<dbReference type="InterPro" id="IPR037165">
    <property type="entry name" value="AldOxase/xan_DH_Mopterin-bd_sf"/>
</dbReference>
<reference evidence="3" key="1">
    <citation type="journal article" date="2019" name="Int. J. Syst. Evol. Microbiol.">
        <title>The Global Catalogue of Microorganisms (GCM) 10K type strain sequencing project: providing services to taxonomists for standard genome sequencing and annotation.</title>
        <authorList>
            <consortium name="The Broad Institute Genomics Platform"/>
            <consortium name="The Broad Institute Genome Sequencing Center for Infectious Disease"/>
            <person name="Wu L."/>
            <person name="Ma J."/>
        </authorList>
    </citation>
    <scope>NUCLEOTIDE SEQUENCE [LARGE SCALE GENOMIC DNA]</scope>
    <source>
        <strain evidence="3">JCM 30846</strain>
    </source>
</reference>
<gene>
    <name evidence="2" type="ORF">GCM10023082_50140</name>
</gene>
<evidence type="ECO:0000256" key="1">
    <source>
        <dbReference type="SAM" id="MobiDB-lite"/>
    </source>
</evidence>
<evidence type="ECO:0000313" key="2">
    <source>
        <dbReference type="EMBL" id="GAA3747770.1"/>
    </source>
</evidence>
<dbReference type="SUPFAM" id="SSF56003">
    <property type="entry name" value="Molybdenum cofactor-binding domain"/>
    <property type="match status" value="1"/>
</dbReference>
<dbReference type="Proteomes" id="UP001499884">
    <property type="component" value="Unassembled WGS sequence"/>
</dbReference>
<protein>
    <submittedName>
        <fullName evidence="2">Uncharacterized protein</fullName>
    </submittedName>
</protein>
<evidence type="ECO:0000313" key="3">
    <source>
        <dbReference type="Proteomes" id="UP001499884"/>
    </source>
</evidence>
<accession>A0ABP7FV21</accession>
<dbReference type="EMBL" id="BAABEP010000045">
    <property type="protein sequence ID" value="GAA3747770.1"/>
    <property type="molecule type" value="Genomic_DNA"/>
</dbReference>
<name>A0ABP7FV21_9ACTN</name>
<dbReference type="Gene3D" id="3.30.365.10">
    <property type="entry name" value="Aldehyde oxidase/xanthine dehydrogenase, molybdopterin binding domain"/>
    <property type="match status" value="1"/>
</dbReference>
<sequence length="70" mass="7270">MGPTADGRHHGTFHTTAALSAPNRKERHSSGAQFAVDTTTGKVRVRRMLGIFAAGRIVNPSPPATSSSAA</sequence>
<feature type="region of interest" description="Disordered" evidence="1">
    <location>
        <begin position="1"/>
        <end position="34"/>
    </location>
</feature>